<proteinExistence type="predicted"/>
<dbReference type="InterPro" id="IPR011990">
    <property type="entry name" value="TPR-like_helical_dom_sf"/>
</dbReference>
<organism evidence="4 5">
    <name type="scientific">[Clostridium] hylemonae DSM 15053</name>
    <dbReference type="NCBI Taxonomy" id="553973"/>
    <lineage>
        <taxon>Bacteria</taxon>
        <taxon>Bacillati</taxon>
        <taxon>Bacillota</taxon>
        <taxon>Clostridia</taxon>
        <taxon>Lachnospirales</taxon>
        <taxon>Lachnospiraceae</taxon>
    </lineage>
</organism>
<dbReference type="HOGENOM" id="CLU_028176_0_0_9"/>
<dbReference type="Pfam" id="PF14559">
    <property type="entry name" value="TPR_19"/>
    <property type="match status" value="1"/>
</dbReference>
<dbReference type="Pfam" id="PF17128">
    <property type="entry name" value="DUF5107"/>
    <property type="match status" value="1"/>
</dbReference>
<protein>
    <submittedName>
        <fullName evidence="4">Tetratricopeptide repeat protein</fullName>
    </submittedName>
</protein>
<evidence type="ECO:0000259" key="3">
    <source>
        <dbReference type="Pfam" id="PF17128"/>
    </source>
</evidence>
<gene>
    <name evidence="4" type="ORF">CLOHYLEM_05634</name>
</gene>
<evidence type="ECO:0000313" key="5">
    <source>
        <dbReference type="Proteomes" id="UP000004893"/>
    </source>
</evidence>
<dbReference type="OrthoDB" id="174931at2"/>
<dbReference type="Gene3D" id="1.25.40.10">
    <property type="entry name" value="Tetratricopeptide repeat domain"/>
    <property type="match status" value="1"/>
</dbReference>
<dbReference type="EMBL" id="ABYI02000020">
    <property type="protein sequence ID" value="EEG74367.1"/>
    <property type="molecule type" value="Genomic_DNA"/>
</dbReference>
<evidence type="ECO:0000256" key="2">
    <source>
        <dbReference type="SAM" id="MobiDB-lite"/>
    </source>
</evidence>
<evidence type="ECO:0000313" key="4">
    <source>
        <dbReference type="EMBL" id="EEG74367.1"/>
    </source>
</evidence>
<keyword evidence="1" id="KW-0802">TPR repeat</keyword>
<reference evidence="4" key="1">
    <citation type="submission" date="2009-02" db="EMBL/GenBank/DDBJ databases">
        <authorList>
            <person name="Fulton L."/>
            <person name="Clifton S."/>
            <person name="Fulton B."/>
            <person name="Xu J."/>
            <person name="Minx P."/>
            <person name="Pepin K.H."/>
            <person name="Johnson M."/>
            <person name="Bhonagiri V."/>
            <person name="Nash W.E."/>
            <person name="Mardis E.R."/>
            <person name="Wilson R.K."/>
        </authorList>
    </citation>
    <scope>NUCLEOTIDE SEQUENCE [LARGE SCALE GENOMIC DNA]</scope>
    <source>
        <strain evidence="4">DSM 15053</strain>
    </source>
</reference>
<accession>C0C0N0</accession>
<dbReference type="AlphaFoldDB" id="C0C0N0"/>
<sequence length="669" mass="76158">MIMSITKGILKIEGARPEGANPLPLFRDRQKNKHPKSNGTMRPEELDYFGYESAFRVLPYKMQDRYTRTKTRLTLTSVVLENEHLRAEFLPEFGGRLYSLREKETDRELLYCNPVMQPANLAIRNAWFSGGIEWNIAQLGHTFSTCDDVFFAAVKAGGASGGKEEEFLRMYDYERTRGLVWQIDFHLPEGARSLTAHVRIVNDQPHSVPMYWWTNIAVKEEEGSRVFSGTDEVLYIEPQSQAEGCEHCFGRGQLPDLPVLPGKDASYSLNFDFSSEYFFQNPVSDAAPWEAVSYKDGTVFCERSTQPLRIRKMFCWGSHSGGRSWCDYLSLPGQGDYIEIQAGLAPTQLHGMEMDAQSSIEFTQIFGTAAVQPGEGNLDSYGQAQALIRQAVEQSLPAEEVARADMHCRTLASLPCETILHRGHGWGALENMRRRAENKPLLPASFTFPQDTLGKEQEPWICLLEGRALPELNDTHFPASWMTDANYIPYLERCIKSDPHNTAAQLHLGVNLYENGRYDEAAALWEKALLAKPLPILHRNLACAAHQEGDLKKAIRQMEQITLDTYIAADAAFLQEYLRLLAEDGQWQKLNDIYQKLPARLKEEERIYLLECEAALHLENWSFLEEAFQKEYASIREGETKITDIWFAFAAANQIDPKQLPKNLDLRMF</sequence>
<feature type="region of interest" description="Disordered" evidence="2">
    <location>
        <begin position="21"/>
        <end position="42"/>
    </location>
</feature>
<feature type="repeat" description="TPR" evidence="1">
    <location>
        <begin position="502"/>
        <end position="535"/>
    </location>
</feature>
<evidence type="ECO:0000256" key="1">
    <source>
        <dbReference type="PROSITE-ProRule" id="PRU00339"/>
    </source>
</evidence>
<dbReference type="InterPro" id="IPR019734">
    <property type="entry name" value="TPR_rpt"/>
</dbReference>
<dbReference type="STRING" id="553973.CLOHYLEM_05634"/>
<dbReference type="InterPro" id="IPR033396">
    <property type="entry name" value="DUF5107"/>
</dbReference>
<keyword evidence="5" id="KW-1185">Reference proteome</keyword>
<dbReference type="PROSITE" id="PS50005">
    <property type="entry name" value="TPR"/>
    <property type="match status" value="1"/>
</dbReference>
<feature type="domain" description="DUF5107" evidence="3">
    <location>
        <begin position="57"/>
        <end position="350"/>
    </location>
</feature>
<comment type="caution">
    <text evidence="4">The sequence shown here is derived from an EMBL/GenBank/DDBJ whole genome shotgun (WGS) entry which is preliminary data.</text>
</comment>
<dbReference type="Proteomes" id="UP000004893">
    <property type="component" value="Unassembled WGS sequence"/>
</dbReference>
<dbReference type="eggNOG" id="COG0457">
    <property type="taxonomic scope" value="Bacteria"/>
</dbReference>
<name>C0C0N0_9FIRM</name>
<reference evidence="4" key="2">
    <citation type="submission" date="2013-06" db="EMBL/GenBank/DDBJ databases">
        <title>Draft genome sequence of Clostridium hylemonae (DSM 15053).</title>
        <authorList>
            <person name="Sudarsanam P."/>
            <person name="Ley R."/>
            <person name="Guruge J."/>
            <person name="Turnbaugh P.J."/>
            <person name="Mahowald M."/>
            <person name="Liep D."/>
            <person name="Gordon J."/>
        </authorList>
    </citation>
    <scope>NUCLEOTIDE SEQUENCE</scope>
    <source>
        <strain evidence="4">DSM 15053</strain>
    </source>
</reference>
<dbReference type="SUPFAM" id="SSF48452">
    <property type="entry name" value="TPR-like"/>
    <property type="match status" value="1"/>
</dbReference>